<proteinExistence type="predicted"/>
<keyword evidence="3" id="KW-1185">Reference proteome</keyword>
<dbReference type="GO" id="GO:0102296">
    <property type="term" value="F:4,5-9,10-diseco-3-hydroxy-5,9,17-trioxoandrosta-1(10),2-diene-4-oate hydrolase activity"/>
    <property type="evidence" value="ECO:0007669"/>
    <property type="project" value="UniProtKB-EC"/>
</dbReference>
<name>A0A5B9P5N2_9BACT</name>
<dbReference type="GO" id="GO:0046464">
    <property type="term" value="P:acylglycerol catabolic process"/>
    <property type="evidence" value="ECO:0007669"/>
    <property type="project" value="TreeGrafter"/>
</dbReference>
<evidence type="ECO:0000313" key="2">
    <source>
        <dbReference type="EMBL" id="QEG20230.1"/>
    </source>
</evidence>
<dbReference type="GO" id="GO:0047372">
    <property type="term" value="F:monoacylglycerol lipase activity"/>
    <property type="evidence" value="ECO:0007669"/>
    <property type="project" value="TreeGrafter"/>
</dbReference>
<dbReference type="Proteomes" id="UP000322214">
    <property type="component" value="Chromosome"/>
</dbReference>
<dbReference type="InterPro" id="IPR000073">
    <property type="entry name" value="AB_hydrolase_1"/>
</dbReference>
<dbReference type="PANTHER" id="PTHR43798">
    <property type="entry name" value="MONOACYLGLYCEROL LIPASE"/>
    <property type="match status" value="1"/>
</dbReference>
<dbReference type="SUPFAM" id="SSF53474">
    <property type="entry name" value="alpha/beta-Hydrolases"/>
    <property type="match status" value="1"/>
</dbReference>
<evidence type="ECO:0000259" key="1">
    <source>
        <dbReference type="Pfam" id="PF00561"/>
    </source>
</evidence>
<gene>
    <name evidence="2" type="primary">hsaD</name>
    <name evidence="2" type="ORF">MFFC18_00770</name>
</gene>
<dbReference type="KEGG" id="mff:MFFC18_00770"/>
<reference evidence="2 3" key="1">
    <citation type="submission" date="2019-08" db="EMBL/GenBank/DDBJ databases">
        <title>Deep-cultivation of Planctomycetes and their phenomic and genomic characterization uncovers novel biology.</title>
        <authorList>
            <person name="Wiegand S."/>
            <person name="Jogler M."/>
            <person name="Boedeker C."/>
            <person name="Pinto D."/>
            <person name="Vollmers J."/>
            <person name="Rivas-Marin E."/>
            <person name="Kohn T."/>
            <person name="Peeters S.H."/>
            <person name="Heuer A."/>
            <person name="Rast P."/>
            <person name="Oberbeckmann S."/>
            <person name="Bunk B."/>
            <person name="Jeske O."/>
            <person name="Meyerdierks A."/>
            <person name="Storesund J.E."/>
            <person name="Kallscheuer N."/>
            <person name="Luecker S."/>
            <person name="Lage O.M."/>
            <person name="Pohl T."/>
            <person name="Merkel B.J."/>
            <person name="Hornburger P."/>
            <person name="Mueller R.-W."/>
            <person name="Bruemmer F."/>
            <person name="Labrenz M."/>
            <person name="Spormann A.M."/>
            <person name="Op den Camp H."/>
            <person name="Overmann J."/>
            <person name="Amann R."/>
            <person name="Jetten M.S.M."/>
            <person name="Mascher T."/>
            <person name="Medema M.H."/>
            <person name="Devos D.P."/>
            <person name="Kaster A.-K."/>
            <person name="Ovreas L."/>
            <person name="Rohde M."/>
            <person name="Galperin M.Y."/>
            <person name="Jogler C."/>
        </authorList>
    </citation>
    <scope>NUCLEOTIDE SEQUENCE [LARGE SCALE GENOMIC DNA]</scope>
    <source>
        <strain evidence="2 3">FC18</strain>
    </source>
</reference>
<evidence type="ECO:0000313" key="3">
    <source>
        <dbReference type="Proteomes" id="UP000322214"/>
    </source>
</evidence>
<dbReference type="Gene3D" id="3.40.50.1820">
    <property type="entry name" value="alpha/beta hydrolase"/>
    <property type="match status" value="1"/>
</dbReference>
<keyword evidence="2" id="KW-0378">Hydrolase</keyword>
<dbReference type="GO" id="GO:0016020">
    <property type="term" value="C:membrane"/>
    <property type="evidence" value="ECO:0007669"/>
    <property type="project" value="TreeGrafter"/>
</dbReference>
<dbReference type="EC" id="3.7.1.17" evidence="2"/>
<dbReference type="RefSeq" id="WP_084417306.1">
    <property type="nucleotide sequence ID" value="NZ_CP042912.1"/>
</dbReference>
<sequence>MTPIHELIASRTSRSGYLIPVAVLVALACGALSGLAESSAQTTSDSSIRELGIRLEKYDYPFEVRWHKESIADREFEMAYMDVTPKGESKGTVVLLHGKNFSGAYWERTAKDLTALGYRVVIPDQIGFGKSSKPTDFQYSFIGMAASTKSLLDELKIERATILGHSMGGMLAARFALTYPELTEKLVLVNPIGLEDWSVKGVPYRGIDAWYQRELKKSAAGIKKYQLESYYDGVWKPEYQPWVDVLAGMSMGENYPQLALVQAQTYDMIYSQPVVHDLDRIKPPTLLIIGGRDRTALGKDLVSPEVKATLGQYQELGKNAASKIPDAKLVLLDGIGHLPHIEAYDRFLTPLNSFLRK</sequence>
<dbReference type="InterPro" id="IPR029058">
    <property type="entry name" value="AB_hydrolase_fold"/>
</dbReference>
<dbReference type="PRINTS" id="PR00412">
    <property type="entry name" value="EPOXHYDRLASE"/>
</dbReference>
<dbReference type="OrthoDB" id="9806902at2"/>
<dbReference type="PRINTS" id="PR00111">
    <property type="entry name" value="ABHYDROLASE"/>
</dbReference>
<dbReference type="PANTHER" id="PTHR43798:SF33">
    <property type="entry name" value="HYDROLASE, PUTATIVE (AFU_ORTHOLOGUE AFUA_2G14860)-RELATED"/>
    <property type="match status" value="1"/>
</dbReference>
<protein>
    <submittedName>
        <fullName evidence="2">4,5:9,10-diseco-3-hydroxy-5,9, 17-trioxoandrosta-1(10),2-diene-4-oate hydrolase</fullName>
        <ecNumber evidence="2">3.7.1.17</ecNumber>
    </submittedName>
</protein>
<dbReference type="AlphaFoldDB" id="A0A5B9P5N2"/>
<dbReference type="Pfam" id="PF00561">
    <property type="entry name" value="Abhydrolase_1"/>
    <property type="match status" value="1"/>
</dbReference>
<organism evidence="2 3">
    <name type="scientific">Mariniblastus fucicola</name>
    <dbReference type="NCBI Taxonomy" id="980251"/>
    <lineage>
        <taxon>Bacteria</taxon>
        <taxon>Pseudomonadati</taxon>
        <taxon>Planctomycetota</taxon>
        <taxon>Planctomycetia</taxon>
        <taxon>Pirellulales</taxon>
        <taxon>Pirellulaceae</taxon>
        <taxon>Mariniblastus</taxon>
    </lineage>
</organism>
<dbReference type="InterPro" id="IPR000639">
    <property type="entry name" value="Epox_hydrolase-like"/>
</dbReference>
<dbReference type="STRING" id="980251.GCA_001642875_03684"/>
<feature type="domain" description="AB hydrolase-1" evidence="1">
    <location>
        <begin position="92"/>
        <end position="343"/>
    </location>
</feature>
<dbReference type="InterPro" id="IPR050266">
    <property type="entry name" value="AB_hydrolase_sf"/>
</dbReference>
<dbReference type="EMBL" id="CP042912">
    <property type="protein sequence ID" value="QEG20230.1"/>
    <property type="molecule type" value="Genomic_DNA"/>
</dbReference>
<accession>A0A5B9P5N2</accession>